<keyword evidence="2" id="KW-0472">Membrane</keyword>
<dbReference type="InterPro" id="IPR007560">
    <property type="entry name" value="Restrct_endonuc_IV_Mrr"/>
</dbReference>
<dbReference type="Proteomes" id="UP001367030">
    <property type="component" value="Unassembled WGS sequence"/>
</dbReference>
<dbReference type="Pfam" id="PF01396">
    <property type="entry name" value="Zn_ribbon_Top1"/>
    <property type="match status" value="1"/>
</dbReference>
<evidence type="ECO:0000256" key="2">
    <source>
        <dbReference type="SAM" id="Phobius"/>
    </source>
</evidence>
<feature type="region of interest" description="Disordered" evidence="1">
    <location>
        <begin position="245"/>
        <end position="274"/>
    </location>
</feature>
<dbReference type="PANTHER" id="PTHR30015">
    <property type="entry name" value="MRR RESTRICTION SYSTEM PROTEIN"/>
    <property type="match status" value="1"/>
</dbReference>
<name>A0ABU8XDN6_9BURK</name>
<reference evidence="5 6" key="1">
    <citation type="submission" date="2024-03" db="EMBL/GenBank/DDBJ databases">
        <title>Novel species of the genus Variovorax.</title>
        <authorList>
            <person name="Liu Q."/>
            <person name="Xin Y.-H."/>
        </authorList>
    </citation>
    <scope>NUCLEOTIDE SEQUENCE [LARGE SCALE GENOMIC DNA]</scope>
    <source>
        <strain evidence="5 6">KACC 18901</strain>
    </source>
</reference>
<dbReference type="InterPro" id="IPR011335">
    <property type="entry name" value="Restrct_endonuc-II-like"/>
</dbReference>
<dbReference type="SUPFAM" id="SSF57783">
    <property type="entry name" value="Zinc beta-ribbon"/>
    <property type="match status" value="1"/>
</dbReference>
<dbReference type="InterPro" id="IPR052906">
    <property type="entry name" value="Type_IV_Methyl-Rstrct_Enzyme"/>
</dbReference>
<keyword evidence="2" id="KW-1133">Transmembrane helix</keyword>
<dbReference type="EC" id="3.1.21.-" evidence="5"/>
<feature type="domain" description="DNA topoisomerase type IA zn finger" evidence="3">
    <location>
        <begin position="290"/>
        <end position="323"/>
    </location>
</feature>
<keyword evidence="5" id="KW-0378">Hydrolase</keyword>
<dbReference type="Gene3D" id="3.40.1350.10">
    <property type="match status" value="1"/>
</dbReference>
<evidence type="ECO:0000313" key="5">
    <source>
        <dbReference type="EMBL" id="MEJ8857942.1"/>
    </source>
</evidence>
<keyword evidence="5" id="KW-0255">Endonuclease</keyword>
<protein>
    <submittedName>
        <fullName evidence="5">Restriction endonuclease</fullName>
        <ecNumber evidence="5">3.1.21.-</ecNumber>
    </submittedName>
</protein>
<evidence type="ECO:0000256" key="1">
    <source>
        <dbReference type="SAM" id="MobiDB-lite"/>
    </source>
</evidence>
<feature type="compositionally biased region" description="Pro residues" evidence="1">
    <location>
        <begin position="260"/>
        <end position="272"/>
    </location>
</feature>
<dbReference type="GO" id="GO:0016787">
    <property type="term" value="F:hydrolase activity"/>
    <property type="evidence" value="ECO:0007669"/>
    <property type="project" value="UniProtKB-KW"/>
</dbReference>
<dbReference type="PANTHER" id="PTHR30015:SF7">
    <property type="entry name" value="TYPE IV METHYL-DIRECTED RESTRICTION ENZYME ECOKMRR"/>
    <property type="match status" value="1"/>
</dbReference>
<keyword evidence="6" id="KW-1185">Reference proteome</keyword>
<evidence type="ECO:0000313" key="6">
    <source>
        <dbReference type="Proteomes" id="UP001367030"/>
    </source>
</evidence>
<keyword evidence="2" id="KW-0812">Transmembrane</keyword>
<sequence length="325" mass="35260">MRGSNTGSQWPSCYSLVTNSITRLGMPRRRKSSPAEDFIDLVSRLPWYVGLILALVSYLLLHKAATTHTLTAVKPGELAGAMVASIWPAVAGIFQYLVPALCVIAAVVSAWRRHARRTLVENVTRSEAADSLDDMTWREFEMLVGEGFRLQGYRVLENDGPGPDGGIDLTLRMDGEKYLVQCKQWRAFKVSVPVIRDLYGVMAASGAAGGFVVTSGRFTVDAQEFAMGRNIELIDGPRLQQMLRQAKASRPSASAVPTPQVKPRPQATPTPAAPAQAVAAQAAAKEAPACPKCRQPMLRRTAKKGANAGKDFWGCSEYPRCRGTA</sequence>
<accession>A0ABU8XDN6</accession>
<organism evidence="5 6">
    <name type="scientific">Variovorax robiniae</name>
    <dbReference type="NCBI Taxonomy" id="1836199"/>
    <lineage>
        <taxon>Bacteria</taxon>
        <taxon>Pseudomonadati</taxon>
        <taxon>Pseudomonadota</taxon>
        <taxon>Betaproteobacteria</taxon>
        <taxon>Burkholderiales</taxon>
        <taxon>Comamonadaceae</taxon>
        <taxon>Variovorax</taxon>
    </lineage>
</organism>
<feature type="transmembrane region" description="Helical" evidence="2">
    <location>
        <begin position="81"/>
        <end position="108"/>
    </location>
</feature>
<gene>
    <name evidence="5" type="ORF">WKW79_25460</name>
</gene>
<dbReference type="Gene3D" id="3.30.65.10">
    <property type="entry name" value="Bacterial Topoisomerase I, domain 1"/>
    <property type="match status" value="1"/>
</dbReference>
<dbReference type="InterPro" id="IPR013498">
    <property type="entry name" value="Topo_IA_Znf"/>
</dbReference>
<evidence type="ECO:0000259" key="3">
    <source>
        <dbReference type="Pfam" id="PF01396"/>
    </source>
</evidence>
<keyword evidence="5" id="KW-0540">Nuclease</keyword>
<evidence type="ECO:0000259" key="4">
    <source>
        <dbReference type="Pfam" id="PF04471"/>
    </source>
</evidence>
<dbReference type="EMBL" id="JBBKZS010000013">
    <property type="protein sequence ID" value="MEJ8857942.1"/>
    <property type="molecule type" value="Genomic_DNA"/>
</dbReference>
<dbReference type="InterPro" id="IPR011856">
    <property type="entry name" value="tRNA_endonuc-like_dom_sf"/>
</dbReference>
<dbReference type="Pfam" id="PF04471">
    <property type="entry name" value="Mrr_cat"/>
    <property type="match status" value="1"/>
</dbReference>
<feature type="domain" description="Restriction endonuclease type IV Mrr" evidence="4">
    <location>
        <begin position="132"/>
        <end position="243"/>
    </location>
</feature>
<dbReference type="SUPFAM" id="SSF52980">
    <property type="entry name" value="Restriction endonuclease-like"/>
    <property type="match status" value="1"/>
</dbReference>
<comment type="caution">
    <text evidence="5">The sequence shown here is derived from an EMBL/GenBank/DDBJ whole genome shotgun (WGS) entry which is preliminary data.</text>
</comment>
<proteinExistence type="predicted"/>
<dbReference type="GO" id="GO:0004519">
    <property type="term" value="F:endonuclease activity"/>
    <property type="evidence" value="ECO:0007669"/>
    <property type="project" value="UniProtKB-KW"/>
</dbReference>
<feature type="transmembrane region" description="Helical" evidence="2">
    <location>
        <begin position="38"/>
        <end position="61"/>
    </location>
</feature>